<dbReference type="InterPro" id="IPR018958">
    <property type="entry name" value="Knr4/Smi1-like_dom"/>
</dbReference>
<sequence length="151" mass="17768">MNNIVWIGVSKEEVTDNEIKQVEQYFNIKLPNDFIECVKECDGGYPRPKVFDIPGQDESTFNDLLTLHIDDKYSIVQRYENIKDRLVDRVYPFASDSFGNFLCFDYRNNPASPTVVFWDHEEEDIEEAIYPICATFTELLESLRDFEDEDE</sequence>
<dbReference type="SMART" id="SM00860">
    <property type="entry name" value="SMI1_KNR4"/>
    <property type="match status" value="1"/>
</dbReference>
<dbReference type="RefSeq" id="WP_061114696.1">
    <property type="nucleotide sequence ID" value="NZ_AP022949.1"/>
</dbReference>
<protein>
    <submittedName>
        <fullName evidence="1">1,3-beta-glucan synthase regulator</fullName>
    </submittedName>
</protein>
<reference evidence="1 2" key="1">
    <citation type="submission" date="2015-12" db="EMBL/GenBank/DDBJ databases">
        <title>Bacillus cereus Group isolate.</title>
        <authorList>
            <person name="Kovac J."/>
        </authorList>
    </citation>
    <scope>NUCLEOTIDE SEQUENCE [LARGE SCALE GENOMIC DNA]</scope>
    <source>
        <strain evidence="1 2">FSL W8-0275</strain>
    </source>
</reference>
<evidence type="ECO:0000313" key="1">
    <source>
        <dbReference type="EMBL" id="KXX90074.1"/>
    </source>
</evidence>
<dbReference type="SUPFAM" id="SSF160631">
    <property type="entry name" value="SMI1/KNR4-like"/>
    <property type="match status" value="1"/>
</dbReference>
<evidence type="ECO:0000313" key="2">
    <source>
        <dbReference type="Proteomes" id="UP000075591"/>
    </source>
</evidence>
<organism evidence="1 2">
    <name type="scientific">Bacillus cereus</name>
    <dbReference type="NCBI Taxonomy" id="1396"/>
    <lineage>
        <taxon>Bacteria</taxon>
        <taxon>Bacillati</taxon>
        <taxon>Bacillota</taxon>
        <taxon>Bacilli</taxon>
        <taxon>Bacillales</taxon>
        <taxon>Bacillaceae</taxon>
        <taxon>Bacillus</taxon>
        <taxon>Bacillus cereus group</taxon>
    </lineage>
</organism>
<dbReference type="EMBL" id="LOMT01000123">
    <property type="protein sequence ID" value="KXX90074.1"/>
    <property type="molecule type" value="Genomic_DNA"/>
</dbReference>
<proteinExistence type="predicted"/>
<dbReference type="Proteomes" id="UP000075591">
    <property type="component" value="Unassembled WGS sequence"/>
</dbReference>
<dbReference type="AlphaFoldDB" id="A0A150AYP3"/>
<dbReference type="InterPro" id="IPR037883">
    <property type="entry name" value="Knr4/Smi1-like_sf"/>
</dbReference>
<comment type="caution">
    <text evidence="1">The sequence shown here is derived from an EMBL/GenBank/DDBJ whole genome shotgun (WGS) entry which is preliminary data.</text>
</comment>
<gene>
    <name evidence="1" type="ORF">AT274_01575</name>
</gene>
<dbReference type="Gene3D" id="3.40.1580.10">
    <property type="entry name" value="SMI1/KNR4-like"/>
    <property type="match status" value="1"/>
</dbReference>
<dbReference type="Pfam" id="PF14568">
    <property type="entry name" value="SUKH_6"/>
    <property type="match status" value="1"/>
</dbReference>
<accession>A0A150AYP3</accession>
<name>A0A150AYP3_BACCE</name>